<name>A0ABV2A2L6_9ACTN</name>
<dbReference type="Proteomes" id="UP001432401">
    <property type="component" value="Unassembled WGS sequence"/>
</dbReference>
<comment type="caution">
    <text evidence="1">The sequence shown here is derived from an EMBL/GenBank/DDBJ whole genome shotgun (WGS) entry which is preliminary data.</text>
</comment>
<reference evidence="1 2" key="1">
    <citation type="submission" date="2024-06" db="EMBL/GenBank/DDBJ databases">
        <authorList>
            <person name="Bataeva Y.V."/>
            <person name="Grigorian L.N."/>
            <person name="Solomentsev V.I."/>
        </authorList>
    </citation>
    <scope>NUCLEOTIDE SEQUENCE [LARGE SCALE GENOMIC DNA]</scope>
    <source>
        <strain evidence="2">SCPM-O-B-12605 (RCAM04882)</strain>
    </source>
</reference>
<dbReference type="RefSeq" id="WP_352985612.1">
    <property type="nucleotide sequence ID" value="NZ_JBEQNA010000013.1"/>
</dbReference>
<evidence type="ECO:0000313" key="1">
    <source>
        <dbReference type="EMBL" id="MES0836759.1"/>
    </source>
</evidence>
<accession>A0ABV2A2L6</accession>
<keyword evidence="2" id="KW-1185">Reference proteome</keyword>
<protein>
    <submittedName>
        <fullName evidence="1">Uncharacterized protein</fullName>
    </submittedName>
</protein>
<gene>
    <name evidence="1" type="ORF">ABUK86_23490</name>
</gene>
<sequence>MTNVNDGETLQPLARGATDCANGRSACASSAPVQNRIPHGPLTPLKADKDTHSMMQKEEAIEIAKAFFRNEGNEEIFRGGMISDQDIFCHENYVIVPWDSIGFLKEHKWEERFIGNAPIRVDRETGSCEFIGVLQSVEYRKLGFPV</sequence>
<organism evidence="1 2">
    <name type="scientific">Nocardiopsis tropica</name>
    <dbReference type="NCBI Taxonomy" id="109330"/>
    <lineage>
        <taxon>Bacteria</taxon>
        <taxon>Bacillati</taxon>
        <taxon>Actinomycetota</taxon>
        <taxon>Actinomycetes</taxon>
        <taxon>Streptosporangiales</taxon>
        <taxon>Nocardiopsidaceae</taxon>
        <taxon>Nocardiopsis</taxon>
    </lineage>
</organism>
<dbReference type="EMBL" id="JBEQNB010000014">
    <property type="protein sequence ID" value="MES0836759.1"/>
    <property type="molecule type" value="Genomic_DNA"/>
</dbReference>
<proteinExistence type="predicted"/>
<evidence type="ECO:0000313" key="2">
    <source>
        <dbReference type="Proteomes" id="UP001432401"/>
    </source>
</evidence>